<dbReference type="AlphaFoldDB" id="A0A0H5RH31"/>
<feature type="non-terminal residue" evidence="1">
    <location>
        <position position="1"/>
    </location>
</feature>
<organism evidence="1">
    <name type="scientific">Spongospora subterranea</name>
    <dbReference type="NCBI Taxonomy" id="70186"/>
    <lineage>
        <taxon>Eukaryota</taxon>
        <taxon>Sar</taxon>
        <taxon>Rhizaria</taxon>
        <taxon>Endomyxa</taxon>
        <taxon>Phytomyxea</taxon>
        <taxon>Plasmodiophorida</taxon>
        <taxon>Plasmodiophoridae</taxon>
        <taxon>Spongospora</taxon>
    </lineage>
</organism>
<dbReference type="EMBL" id="HACM01012604">
    <property type="protein sequence ID" value="CRZ13046.1"/>
    <property type="molecule type" value="Transcribed_RNA"/>
</dbReference>
<reference evidence="1" key="1">
    <citation type="submission" date="2015-04" db="EMBL/GenBank/DDBJ databases">
        <title>The genome sequence of the plant pathogenic Rhizarian Plasmodiophora brassicae reveals insights in its biotrophic life cycle and the origin of chitin synthesis.</title>
        <authorList>
            <person name="Schwelm A."/>
            <person name="Fogelqvist J."/>
            <person name="Knaust A."/>
            <person name="Julke S."/>
            <person name="Lilja T."/>
            <person name="Dhandapani V."/>
            <person name="Bonilla-Rosso G."/>
            <person name="Karlsson M."/>
            <person name="Shevchenko A."/>
            <person name="Choi S.R."/>
            <person name="Kim H.G."/>
            <person name="Park J.Y."/>
            <person name="Lim Y.P."/>
            <person name="Ludwig-Muller J."/>
            <person name="Dixelius C."/>
        </authorList>
    </citation>
    <scope>NUCLEOTIDE SEQUENCE</scope>
    <source>
        <tissue evidence="1">Potato root galls</tissue>
    </source>
</reference>
<accession>A0A0H5RH31</accession>
<protein>
    <submittedName>
        <fullName evidence="1">Uncharacterized protein</fullName>
    </submittedName>
</protein>
<name>A0A0H5RH31_9EUKA</name>
<feature type="non-terminal residue" evidence="1">
    <location>
        <position position="117"/>
    </location>
</feature>
<sequence>TTAMQKDQTSSGSSAFDMARQCKKALQESHLPWQEKPSFFTFSRAMPTSFIKGDHQNHQQQQQHRHPHDIVPKPGLVLGSDQLTYSTSSNAATTFTEAKAEFGANAFFGRDRRRQTR</sequence>
<evidence type="ECO:0000313" key="1">
    <source>
        <dbReference type="EMBL" id="CRZ13046.1"/>
    </source>
</evidence>
<proteinExistence type="predicted"/>